<dbReference type="VEuPathDB" id="FungiDB:FVEG_07587"/>
<feature type="region of interest" description="Disordered" evidence="1">
    <location>
        <begin position="200"/>
        <end position="246"/>
    </location>
</feature>
<dbReference type="AlphaFoldDB" id="W7MIT1"/>
<reference evidence="2 3" key="1">
    <citation type="journal article" date="2010" name="Nature">
        <title>Comparative genomics reveals mobile pathogenicity chromosomes in Fusarium.</title>
        <authorList>
            <person name="Ma L.J."/>
            <person name="van der Does H.C."/>
            <person name="Borkovich K.A."/>
            <person name="Coleman J.J."/>
            <person name="Daboussi M.J."/>
            <person name="Di Pietro A."/>
            <person name="Dufresne M."/>
            <person name="Freitag M."/>
            <person name="Grabherr M."/>
            <person name="Henrissat B."/>
            <person name="Houterman P.M."/>
            <person name="Kang S."/>
            <person name="Shim W.B."/>
            <person name="Woloshuk C."/>
            <person name="Xie X."/>
            <person name="Xu J.R."/>
            <person name="Antoniw J."/>
            <person name="Baker S.E."/>
            <person name="Bluhm B.H."/>
            <person name="Breakspear A."/>
            <person name="Brown D.W."/>
            <person name="Butchko R.A."/>
            <person name="Chapman S."/>
            <person name="Coulson R."/>
            <person name="Coutinho P.M."/>
            <person name="Danchin E.G."/>
            <person name="Diener A."/>
            <person name="Gale L.R."/>
            <person name="Gardiner D.M."/>
            <person name="Goff S."/>
            <person name="Hammond-Kosack K.E."/>
            <person name="Hilburn K."/>
            <person name="Hua-Van A."/>
            <person name="Jonkers W."/>
            <person name="Kazan K."/>
            <person name="Kodira C.D."/>
            <person name="Koehrsen M."/>
            <person name="Kumar L."/>
            <person name="Lee Y.H."/>
            <person name="Li L."/>
            <person name="Manners J.M."/>
            <person name="Miranda-Saavedra D."/>
            <person name="Mukherjee M."/>
            <person name="Park G."/>
            <person name="Park J."/>
            <person name="Park S.Y."/>
            <person name="Proctor R.H."/>
            <person name="Regev A."/>
            <person name="Ruiz-Roldan M.C."/>
            <person name="Sain D."/>
            <person name="Sakthikumar S."/>
            <person name="Sykes S."/>
            <person name="Schwartz D.C."/>
            <person name="Turgeon B.G."/>
            <person name="Wapinski I."/>
            <person name="Yoder O."/>
            <person name="Young S."/>
            <person name="Zeng Q."/>
            <person name="Zhou S."/>
            <person name="Galagan J."/>
            <person name="Cuomo C.A."/>
            <person name="Kistler H.C."/>
            <person name="Rep M."/>
        </authorList>
    </citation>
    <scope>NUCLEOTIDE SEQUENCE [LARGE SCALE GENOMIC DNA]</scope>
    <source>
        <strain evidence="3">M3125 / FGSC 7600</strain>
    </source>
</reference>
<feature type="region of interest" description="Disordered" evidence="1">
    <location>
        <begin position="304"/>
        <end position="373"/>
    </location>
</feature>
<dbReference type="EMBL" id="CM000585">
    <property type="protein sequence ID" value="EWG47505.1"/>
    <property type="molecule type" value="Genomic_DNA"/>
</dbReference>
<gene>
    <name evidence="2" type="ORF">FVEG_07587</name>
</gene>
<dbReference type="KEGG" id="fvr:FVEG_07587"/>
<evidence type="ECO:0000313" key="2">
    <source>
        <dbReference type="EMBL" id="EWG47505.1"/>
    </source>
</evidence>
<organism evidence="2 3">
    <name type="scientific">Gibberella moniliformis (strain M3125 / FGSC 7600)</name>
    <name type="common">Maize ear and stalk rot fungus</name>
    <name type="synonym">Fusarium verticillioides</name>
    <dbReference type="NCBI Taxonomy" id="334819"/>
    <lineage>
        <taxon>Eukaryota</taxon>
        <taxon>Fungi</taxon>
        <taxon>Dikarya</taxon>
        <taxon>Ascomycota</taxon>
        <taxon>Pezizomycotina</taxon>
        <taxon>Sordariomycetes</taxon>
        <taxon>Hypocreomycetidae</taxon>
        <taxon>Hypocreales</taxon>
        <taxon>Nectriaceae</taxon>
        <taxon>Fusarium</taxon>
        <taxon>Fusarium fujikuroi species complex</taxon>
    </lineage>
</organism>
<feature type="region of interest" description="Disordered" evidence="1">
    <location>
        <begin position="258"/>
        <end position="288"/>
    </location>
</feature>
<keyword evidence="3" id="KW-1185">Reference proteome</keyword>
<sequence length="413" mass="45998">MESSSQPRYPHAEKPPKFIECPFHKYDSIRFYACANLPLKTMVALYTHLQSCHRANIHVSPFVCQNCREDISEDKNEAQHDQSQCVRTTAGESGIMLGSELTRCRETNNERPRTRFVEIAVPYLTAKARIAPLNTGSLDLVLDSIYMTRYVFRNDDDRPPTWQMDAARLAPTVPCGTQFVSNLYQDGVQVAKYQPVPRVRNAKSQQLPRQDSNLQATQNEAQSGKKRKKSQQASPQATHSQLNGNGTLTHQEQVNQYAPQPQASHLQLAQTSHQSQNLEQPQQSRAEPVSNYWTQGLSFEQPPFVSSHQPFYGSSGPSITPGDISSMQGSSINQHSLDTPDPQSQGYSTGNGFDISSNSPQSNTIPAENPSEVTGSMAPQNIGISDEALIHSLSMDYEDWLNDFVDVSQFIPP</sequence>
<accession>W7MIT1</accession>
<feature type="compositionally biased region" description="Polar residues" evidence="1">
    <location>
        <begin position="231"/>
        <end position="246"/>
    </location>
</feature>
<dbReference type="RefSeq" id="XP_018753696.1">
    <property type="nucleotide sequence ID" value="XM_018896263.1"/>
</dbReference>
<dbReference type="EMBL" id="DS022250">
    <property type="protein sequence ID" value="EWG47505.1"/>
    <property type="molecule type" value="Genomic_DNA"/>
</dbReference>
<proteinExistence type="predicted"/>
<feature type="compositionally biased region" description="Polar residues" evidence="1">
    <location>
        <begin position="315"/>
        <end position="373"/>
    </location>
</feature>
<protein>
    <submittedName>
        <fullName evidence="2">Uncharacterized protein</fullName>
    </submittedName>
</protein>
<name>W7MIT1_GIBM7</name>
<dbReference type="Proteomes" id="UP000009096">
    <property type="component" value="Chromosome 8"/>
</dbReference>
<dbReference type="GeneID" id="30065374"/>
<dbReference type="OrthoDB" id="5045748at2759"/>
<evidence type="ECO:0000313" key="3">
    <source>
        <dbReference type="Proteomes" id="UP000009096"/>
    </source>
</evidence>
<evidence type="ECO:0000256" key="1">
    <source>
        <dbReference type="SAM" id="MobiDB-lite"/>
    </source>
</evidence>
<feature type="compositionally biased region" description="Polar residues" evidence="1">
    <location>
        <begin position="202"/>
        <end position="222"/>
    </location>
</feature>